<evidence type="ECO:0000313" key="2">
    <source>
        <dbReference type="EMBL" id="KAF9982713.1"/>
    </source>
</evidence>
<protein>
    <submittedName>
        <fullName evidence="2">Uncharacterized protein</fullName>
    </submittedName>
</protein>
<keyword evidence="3" id="KW-1185">Reference proteome</keyword>
<feature type="non-terminal residue" evidence="2">
    <location>
        <position position="1"/>
    </location>
</feature>
<gene>
    <name evidence="2" type="ORF">BGZ65_002571</name>
</gene>
<comment type="caution">
    <text evidence="2">The sequence shown here is derived from an EMBL/GenBank/DDBJ whole genome shotgun (WGS) entry which is preliminary data.</text>
</comment>
<dbReference type="AlphaFoldDB" id="A0A9P6M9M3"/>
<reference evidence="2" key="1">
    <citation type="journal article" date="2020" name="Fungal Divers.">
        <title>Resolving the Mortierellaceae phylogeny through synthesis of multi-gene phylogenetics and phylogenomics.</title>
        <authorList>
            <person name="Vandepol N."/>
            <person name="Liber J."/>
            <person name="Desiro A."/>
            <person name="Na H."/>
            <person name="Kennedy M."/>
            <person name="Barry K."/>
            <person name="Grigoriev I.V."/>
            <person name="Miller A.N."/>
            <person name="O'Donnell K."/>
            <person name="Stajich J.E."/>
            <person name="Bonito G."/>
        </authorList>
    </citation>
    <scope>NUCLEOTIDE SEQUENCE</scope>
    <source>
        <strain evidence="2">MES-2147</strain>
    </source>
</reference>
<feature type="region of interest" description="Disordered" evidence="1">
    <location>
        <begin position="1"/>
        <end position="39"/>
    </location>
</feature>
<feature type="non-terminal residue" evidence="2">
    <location>
        <position position="96"/>
    </location>
</feature>
<organism evidence="2 3">
    <name type="scientific">Modicella reniformis</name>
    <dbReference type="NCBI Taxonomy" id="1440133"/>
    <lineage>
        <taxon>Eukaryota</taxon>
        <taxon>Fungi</taxon>
        <taxon>Fungi incertae sedis</taxon>
        <taxon>Mucoromycota</taxon>
        <taxon>Mortierellomycotina</taxon>
        <taxon>Mortierellomycetes</taxon>
        <taxon>Mortierellales</taxon>
        <taxon>Mortierellaceae</taxon>
        <taxon>Modicella</taxon>
    </lineage>
</organism>
<accession>A0A9P6M9M3</accession>
<dbReference type="EMBL" id="JAAAHW010003552">
    <property type="protein sequence ID" value="KAF9982713.1"/>
    <property type="molecule type" value="Genomic_DNA"/>
</dbReference>
<feature type="compositionally biased region" description="Polar residues" evidence="1">
    <location>
        <begin position="1"/>
        <end position="17"/>
    </location>
</feature>
<name>A0A9P6M9M3_9FUNG</name>
<sequence length="96" mass="10643">SKTRFTSGSGTKPTDNVQEPRGPGDAARADTPSTNHKPQASSIEYRFCKICNLNPFHISDLSTLVLPFATSRSEDKRDTPPNSRIRLRVVTIRTTK</sequence>
<evidence type="ECO:0000256" key="1">
    <source>
        <dbReference type="SAM" id="MobiDB-lite"/>
    </source>
</evidence>
<dbReference type="Proteomes" id="UP000749646">
    <property type="component" value="Unassembled WGS sequence"/>
</dbReference>
<proteinExistence type="predicted"/>
<evidence type="ECO:0000313" key="3">
    <source>
        <dbReference type="Proteomes" id="UP000749646"/>
    </source>
</evidence>